<name>A0AAU8KXV6_9CAUD</name>
<reference evidence="1" key="1">
    <citation type="submission" date="2024-06" db="EMBL/GenBank/DDBJ databases">
        <authorList>
            <person name="Gannavaram S."/>
            <person name="Nemani S."/>
            <person name="Datta M."/>
            <person name="Picchiottino A."/>
            <person name="Mereddy A."/>
            <person name="Gannavaram N."/>
            <person name="Honeycutt C."/>
            <person name="Tran D."/>
            <person name="Choi K."/>
            <person name="Srinivasan K."/>
            <person name="Johnson A."/>
        </authorList>
    </citation>
    <scope>NUCLEOTIDE SEQUENCE</scope>
</reference>
<dbReference type="EMBL" id="PP885733">
    <property type="protein sequence ID" value="XCN28356.1"/>
    <property type="molecule type" value="Genomic_DNA"/>
</dbReference>
<evidence type="ECO:0008006" key="2">
    <source>
        <dbReference type="Google" id="ProtNLM"/>
    </source>
</evidence>
<protein>
    <recommendedName>
        <fullName evidence="2">Neck protein</fullName>
    </recommendedName>
</protein>
<proteinExistence type="predicted"/>
<sequence length="241" mass="28399">MIEIYTEMGSLFDERRGIITKVAREAGNTRFEWGRNFAQIYQRRRMDIFNQPELGITQEAYEARYEKRSLADFEDEKEVYFLPTNLIYNMFRLVRELEFGVGQMISAASFNVTVNLWPYQLTQSQADELASVMKGAVKFNYTLSFVFIEPEELTPKVLHKFGYVFKYDMLLSPRMKNYWENYIKAPDSGTKFIVPSILTSRELPEEMRREEPIDLITKMNFTQGGKITLVPVNKTIFDYKE</sequence>
<evidence type="ECO:0000313" key="1">
    <source>
        <dbReference type="EMBL" id="XCN28356.1"/>
    </source>
</evidence>
<organism evidence="1">
    <name type="scientific">Pantoea phage Survivor</name>
    <dbReference type="NCBI Taxonomy" id="3232176"/>
    <lineage>
        <taxon>Viruses</taxon>
        <taxon>Duplodnaviria</taxon>
        <taxon>Heunggongvirae</taxon>
        <taxon>Uroviricota</taxon>
        <taxon>Caudoviricetes</taxon>
    </lineage>
</organism>
<accession>A0AAU8KXV6</accession>